<sequence>MEDRAGVRSLAARAVRIGAFGGAAAVRMAAIAATSSGTTRGTRLAAELARLTERLGGAFVKAGQILGTRVDLVGETVASALGRLHDSVEPMTPEEALRTLRAGLGPIPPELVRAVGGPSVAGGSIACVYRAERGGRAVAVKVRRPGAGAAIAADLAVLRAVAAVAARLPALRRVPFLEIVDQVGDCLMAQLDFGAEAANLRRLHDDLAEVPGVVVPRPVPELCGDGIIAMEFIEGLDRGAIDSLPARVREAQITSLVHAVYRMLFIEGFLHIDLHQGNTYFMPDGTVVLLDAGLVFRMSAEARERFTGFFAGMIRGDGEVCADILLSTVRRTESETNIEAFRGEVSDLVMRNVGMVARDFDLPAFCLDLFDLQRKYRLYAEPEFIFPMLCLLTLQGVVKRHHPMMDFQLEAAPFVMHGLLVTSGATG</sequence>
<dbReference type="InterPro" id="IPR004147">
    <property type="entry name" value="ABC1_dom"/>
</dbReference>
<proteinExistence type="predicted"/>
<evidence type="ECO:0000259" key="1">
    <source>
        <dbReference type="Pfam" id="PF03109"/>
    </source>
</evidence>
<dbReference type="SUPFAM" id="SSF56112">
    <property type="entry name" value="Protein kinase-like (PK-like)"/>
    <property type="match status" value="1"/>
</dbReference>
<feature type="domain" description="ABC1 atypical kinase-like" evidence="1">
    <location>
        <begin position="83"/>
        <end position="322"/>
    </location>
</feature>
<gene>
    <name evidence="2" type="ORF">BJY14_008488</name>
</gene>
<dbReference type="EMBL" id="JACCBA010000001">
    <property type="protein sequence ID" value="NYD52505.1"/>
    <property type="molecule type" value="Genomic_DNA"/>
</dbReference>
<dbReference type="CDD" id="cd05121">
    <property type="entry name" value="ABC1_ADCK3-like"/>
    <property type="match status" value="1"/>
</dbReference>
<dbReference type="InterPro" id="IPR052402">
    <property type="entry name" value="ADCK_kinase"/>
</dbReference>
<name>A0A7Y9ESU9_9ACTN</name>
<protein>
    <submittedName>
        <fullName evidence="2">Ubiquinone biosynthesis protein</fullName>
    </submittedName>
</protein>
<keyword evidence="3" id="KW-1185">Reference proteome</keyword>
<dbReference type="PANTHER" id="PTHR45890">
    <property type="entry name" value="AARF DOMAIN CONTAINING KINASE 2 (PREDICTED)"/>
    <property type="match status" value="1"/>
</dbReference>
<comment type="caution">
    <text evidence="2">The sequence shown here is derived from an EMBL/GenBank/DDBJ whole genome shotgun (WGS) entry which is preliminary data.</text>
</comment>
<evidence type="ECO:0000313" key="3">
    <source>
        <dbReference type="Proteomes" id="UP000529783"/>
    </source>
</evidence>
<organism evidence="2 3">
    <name type="scientific">Actinomadura luteofluorescens</name>
    <dbReference type="NCBI Taxonomy" id="46163"/>
    <lineage>
        <taxon>Bacteria</taxon>
        <taxon>Bacillati</taxon>
        <taxon>Actinomycetota</taxon>
        <taxon>Actinomycetes</taxon>
        <taxon>Streptosporangiales</taxon>
        <taxon>Thermomonosporaceae</taxon>
        <taxon>Actinomadura</taxon>
    </lineage>
</organism>
<keyword evidence="2" id="KW-0830">Ubiquinone</keyword>
<dbReference type="Pfam" id="PF03109">
    <property type="entry name" value="ABC1"/>
    <property type="match status" value="1"/>
</dbReference>
<dbReference type="Proteomes" id="UP000529783">
    <property type="component" value="Unassembled WGS sequence"/>
</dbReference>
<accession>A0A7Y9ESU9</accession>
<dbReference type="AlphaFoldDB" id="A0A7Y9ESU9"/>
<dbReference type="PANTHER" id="PTHR45890:SF1">
    <property type="entry name" value="AARF DOMAIN CONTAINING KINASE 2"/>
    <property type="match status" value="1"/>
</dbReference>
<evidence type="ECO:0000313" key="2">
    <source>
        <dbReference type="EMBL" id="NYD52505.1"/>
    </source>
</evidence>
<reference evidence="2 3" key="1">
    <citation type="submission" date="2020-07" db="EMBL/GenBank/DDBJ databases">
        <title>Sequencing the genomes of 1000 actinobacteria strains.</title>
        <authorList>
            <person name="Klenk H.-P."/>
        </authorList>
    </citation>
    <scope>NUCLEOTIDE SEQUENCE [LARGE SCALE GENOMIC DNA]</scope>
    <source>
        <strain evidence="2 3">DSM 40398</strain>
    </source>
</reference>
<dbReference type="InterPro" id="IPR011009">
    <property type="entry name" value="Kinase-like_dom_sf"/>
</dbReference>